<proteinExistence type="inferred from homology"/>
<keyword evidence="5 10" id="KW-0378">Hydrolase</keyword>
<dbReference type="InterPro" id="IPR006186">
    <property type="entry name" value="Ser/Thr-sp_prot-phosphatase"/>
</dbReference>
<feature type="region of interest" description="Disordered" evidence="11">
    <location>
        <begin position="546"/>
        <end position="575"/>
    </location>
</feature>
<evidence type="ECO:0000256" key="2">
    <source>
        <dbReference type="ARBA" id="ARBA00008294"/>
    </source>
</evidence>
<dbReference type="InterPro" id="IPR018247">
    <property type="entry name" value="EF_Hand_1_Ca_BS"/>
</dbReference>
<name>A0ABM0MIA8_SACKO</name>
<dbReference type="PRINTS" id="PR00114">
    <property type="entry name" value="STPHPHTASE"/>
</dbReference>
<keyword evidence="13" id="KW-1185">Reference proteome</keyword>
<keyword evidence="7" id="KW-0464">Manganese</keyword>
<dbReference type="PANTHER" id="PTHR45668:SF3">
    <property type="entry name" value="SERINE_THREONINE-PROTEIN PHOSPHATASE RDGC"/>
    <property type="match status" value="1"/>
</dbReference>
<dbReference type="EC" id="3.1.3.16" evidence="10"/>
<evidence type="ECO:0000256" key="10">
    <source>
        <dbReference type="RuleBase" id="RU004273"/>
    </source>
</evidence>
<sequence>MAFTEEFGKSDNDSYDLEAILGEHFDENIDTDNDNFSLDPLCDLVIEASKLQSSFFVCPVSSQNQQEEDAELEKLTDFSNISIEESYSGPHIKFPLTLSTVKKMIEAFKTGQVLHAKYTLQLLHEIRNKLKLMPNISQATTSLAKQITICGDLHGKIDDLFMIFYKNGLPSTENPYIFNGDFVDRGPNSVEIALLLFSFILLYPNEVYLNRGNHEDHIMNLRYGFIKEVMSKYRKHATKVVRLFEDVFSWLPLATIIDAKILVVHGGISDKTDLTYMKNIDRHKPGGDWSLLLKPGADWSLLLKPGGDWSLLLKPGADWSLLLKPGGDWSLLLKPGGDWSLLLKPGGDWSLLLKPGGDWSLLLKPGGDCLSIVEESAIRDLRYKIIANKSTLMEEFLKYDTHKNGTITVGEWAQCMSGVLDLQIPWRSFKDKLVEVDGDGRVMYETCVDLDVIHNLTSGPSITETLYRNKTNLETIFRIMDKDNSGQISMDEFGEACKILAEHINSSISDEQVRDMAKSIDMNKDGYIDFNEFLEAFRLVDPHSGKTLVPSRPGSSRSMLKANGKTKSKENVNMV</sequence>
<dbReference type="PROSITE" id="PS50222">
    <property type="entry name" value="EF_HAND_2"/>
    <property type="match status" value="3"/>
</dbReference>
<feature type="domain" description="EF-hand" evidence="12">
    <location>
        <begin position="468"/>
        <end position="503"/>
    </location>
</feature>
<protein>
    <recommendedName>
        <fullName evidence="10">Serine/threonine-protein phosphatase</fullName>
        <ecNumber evidence="10">3.1.3.16</ecNumber>
    </recommendedName>
</protein>
<evidence type="ECO:0000313" key="14">
    <source>
        <dbReference type="RefSeq" id="XP_006819749.1"/>
    </source>
</evidence>
<evidence type="ECO:0000313" key="13">
    <source>
        <dbReference type="Proteomes" id="UP000694865"/>
    </source>
</evidence>
<dbReference type="Gene3D" id="3.60.21.10">
    <property type="match status" value="1"/>
</dbReference>
<dbReference type="PIRSF" id="PIRSF000912">
    <property type="entry name" value="PPEF"/>
    <property type="match status" value="1"/>
</dbReference>
<reference evidence="14" key="1">
    <citation type="submission" date="2025-08" db="UniProtKB">
        <authorList>
            <consortium name="RefSeq"/>
        </authorList>
    </citation>
    <scope>IDENTIFICATION</scope>
    <source>
        <tissue evidence="14">Testes</tissue>
    </source>
</reference>
<organism evidence="13 14">
    <name type="scientific">Saccoglossus kowalevskii</name>
    <name type="common">Acorn worm</name>
    <dbReference type="NCBI Taxonomy" id="10224"/>
    <lineage>
        <taxon>Eukaryota</taxon>
        <taxon>Metazoa</taxon>
        <taxon>Hemichordata</taxon>
        <taxon>Enteropneusta</taxon>
        <taxon>Harrimaniidae</taxon>
        <taxon>Saccoglossus</taxon>
    </lineage>
</organism>
<dbReference type="PROSITE" id="PS00018">
    <property type="entry name" value="EF_HAND_1"/>
    <property type="match status" value="2"/>
</dbReference>
<dbReference type="RefSeq" id="XP_006819749.1">
    <property type="nucleotide sequence ID" value="XM_006819686.1"/>
</dbReference>
<dbReference type="InterPro" id="IPR051134">
    <property type="entry name" value="PPP_phosphatase"/>
</dbReference>
<comment type="catalytic activity">
    <reaction evidence="8">
        <text>O-phospho-L-seryl-[protein] + H2O = L-seryl-[protein] + phosphate</text>
        <dbReference type="Rhea" id="RHEA:20629"/>
        <dbReference type="Rhea" id="RHEA-COMP:9863"/>
        <dbReference type="Rhea" id="RHEA-COMP:11604"/>
        <dbReference type="ChEBI" id="CHEBI:15377"/>
        <dbReference type="ChEBI" id="CHEBI:29999"/>
        <dbReference type="ChEBI" id="CHEBI:43474"/>
        <dbReference type="ChEBI" id="CHEBI:83421"/>
        <dbReference type="EC" id="3.1.3.16"/>
    </reaction>
</comment>
<evidence type="ECO:0000256" key="8">
    <source>
        <dbReference type="ARBA" id="ARBA00047761"/>
    </source>
</evidence>
<dbReference type="InterPro" id="IPR011992">
    <property type="entry name" value="EF-hand-dom_pair"/>
</dbReference>
<dbReference type="SUPFAM" id="SSF47473">
    <property type="entry name" value="EF-hand"/>
    <property type="match status" value="1"/>
</dbReference>
<dbReference type="GeneID" id="102804016"/>
<dbReference type="Proteomes" id="UP000694865">
    <property type="component" value="Unplaced"/>
</dbReference>
<evidence type="ECO:0000256" key="7">
    <source>
        <dbReference type="ARBA" id="ARBA00023211"/>
    </source>
</evidence>
<feature type="domain" description="EF-hand" evidence="12">
    <location>
        <begin position="508"/>
        <end position="543"/>
    </location>
</feature>
<keyword evidence="3" id="KW-0479">Metal-binding</keyword>
<evidence type="ECO:0000256" key="4">
    <source>
        <dbReference type="ARBA" id="ARBA00022737"/>
    </source>
</evidence>
<comment type="catalytic activity">
    <reaction evidence="9 10">
        <text>O-phospho-L-threonyl-[protein] + H2O = L-threonyl-[protein] + phosphate</text>
        <dbReference type="Rhea" id="RHEA:47004"/>
        <dbReference type="Rhea" id="RHEA-COMP:11060"/>
        <dbReference type="Rhea" id="RHEA-COMP:11605"/>
        <dbReference type="ChEBI" id="CHEBI:15377"/>
        <dbReference type="ChEBI" id="CHEBI:30013"/>
        <dbReference type="ChEBI" id="CHEBI:43474"/>
        <dbReference type="ChEBI" id="CHEBI:61977"/>
        <dbReference type="EC" id="3.1.3.16"/>
    </reaction>
</comment>
<evidence type="ECO:0000256" key="6">
    <source>
        <dbReference type="ARBA" id="ARBA00022837"/>
    </source>
</evidence>
<evidence type="ECO:0000256" key="11">
    <source>
        <dbReference type="SAM" id="MobiDB-lite"/>
    </source>
</evidence>
<dbReference type="InterPro" id="IPR013235">
    <property type="entry name" value="PPP_dom"/>
</dbReference>
<dbReference type="InterPro" id="IPR002048">
    <property type="entry name" value="EF_hand_dom"/>
</dbReference>
<dbReference type="SUPFAM" id="SSF56300">
    <property type="entry name" value="Metallo-dependent phosphatases"/>
    <property type="match status" value="1"/>
</dbReference>
<comment type="similarity">
    <text evidence="2 10">Belongs to the PPP phosphatase family.</text>
</comment>
<dbReference type="InterPro" id="IPR029052">
    <property type="entry name" value="Metallo-depent_PP-like"/>
</dbReference>
<dbReference type="InterPro" id="IPR004843">
    <property type="entry name" value="Calcineurin-like_PHP"/>
</dbReference>
<evidence type="ECO:0000259" key="12">
    <source>
        <dbReference type="PROSITE" id="PS50222"/>
    </source>
</evidence>
<comment type="cofactor">
    <cofactor evidence="1">
        <name>Mn(2+)</name>
        <dbReference type="ChEBI" id="CHEBI:29035"/>
    </cofactor>
</comment>
<dbReference type="InterPro" id="IPR012008">
    <property type="entry name" value="Ser/Thr-Pase_EF-hand_contain"/>
</dbReference>
<feature type="domain" description="EF-hand" evidence="12">
    <location>
        <begin position="387"/>
        <end position="422"/>
    </location>
</feature>
<evidence type="ECO:0000256" key="1">
    <source>
        <dbReference type="ARBA" id="ARBA00001936"/>
    </source>
</evidence>
<dbReference type="PANTHER" id="PTHR45668">
    <property type="entry name" value="SERINE/THREONINE-PROTEIN PHOSPHATASE 5-RELATED"/>
    <property type="match status" value="1"/>
</dbReference>
<keyword evidence="4" id="KW-0677">Repeat</keyword>
<dbReference type="SMART" id="SM00156">
    <property type="entry name" value="PP2Ac"/>
    <property type="match status" value="1"/>
</dbReference>
<dbReference type="SMART" id="SM00054">
    <property type="entry name" value="EFh"/>
    <property type="match status" value="3"/>
</dbReference>
<dbReference type="Pfam" id="PF00149">
    <property type="entry name" value="Metallophos"/>
    <property type="match status" value="1"/>
</dbReference>
<keyword evidence="6" id="KW-0106">Calcium</keyword>
<dbReference type="CDD" id="cd00051">
    <property type="entry name" value="EFh"/>
    <property type="match status" value="1"/>
</dbReference>
<accession>A0ABM0MIA8</accession>
<evidence type="ECO:0000256" key="5">
    <source>
        <dbReference type="ARBA" id="ARBA00022801"/>
    </source>
</evidence>
<dbReference type="Gene3D" id="1.10.238.10">
    <property type="entry name" value="EF-hand"/>
    <property type="match status" value="1"/>
</dbReference>
<dbReference type="PROSITE" id="PS00125">
    <property type="entry name" value="SER_THR_PHOSPHATASE"/>
    <property type="match status" value="1"/>
</dbReference>
<dbReference type="Pfam" id="PF13499">
    <property type="entry name" value="EF-hand_7"/>
    <property type="match status" value="1"/>
</dbReference>
<dbReference type="Pfam" id="PF08321">
    <property type="entry name" value="PPP5"/>
    <property type="match status" value="1"/>
</dbReference>
<evidence type="ECO:0000256" key="3">
    <source>
        <dbReference type="ARBA" id="ARBA00022723"/>
    </source>
</evidence>
<evidence type="ECO:0000256" key="9">
    <source>
        <dbReference type="ARBA" id="ARBA00048336"/>
    </source>
</evidence>
<gene>
    <name evidence="14" type="primary">LOC102804016</name>
</gene>